<keyword evidence="3" id="KW-1003">Cell membrane</keyword>
<evidence type="ECO:0000256" key="4">
    <source>
        <dbReference type="ARBA" id="ARBA00022692"/>
    </source>
</evidence>
<protein>
    <recommendedName>
        <fullName evidence="13">Fluoride export protein 1</fullName>
    </recommendedName>
</protein>
<dbReference type="KEGG" id="ctp:CTRG_04929"/>
<dbReference type="VEuPathDB" id="FungiDB:CTRG_04929"/>
<dbReference type="Pfam" id="PF02537">
    <property type="entry name" value="CRCB"/>
    <property type="match status" value="2"/>
</dbReference>
<evidence type="ECO:0000256" key="9">
    <source>
        <dbReference type="SAM" id="MobiDB-lite"/>
    </source>
</evidence>
<gene>
    <name evidence="11" type="ORF">CTRG_04929</name>
</gene>
<dbReference type="eggNOG" id="ENOG502RZ3R">
    <property type="taxonomic scope" value="Eukaryota"/>
</dbReference>
<comment type="similarity">
    <text evidence="7">Belongs to the fluoride channel Fluc/FEX (TC 1.A.43) family.</text>
</comment>
<dbReference type="STRING" id="294747.C5MFT6"/>
<dbReference type="Proteomes" id="UP000002037">
    <property type="component" value="Unassembled WGS sequence"/>
</dbReference>
<feature type="region of interest" description="Disordered" evidence="9">
    <location>
        <begin position="1"/>
        <end position="22"/>
    </location>
</feature>
<organism evidence="11 12">
    <name type="scientific">Candida tropicalis (strain ATCC MYA-3404 / T1)</name>
    <name type="common">Yeast</name>
    <dbReference type="NCBI Taxonomy" id="294747"/>
    <lineage>
        <taxon>Eukaryota</taxon>
        <taxon>Fungi</taxon>
        <taxon>Dikarya</taxon>
        <taxon>Ascomycota</taxon>
        <taxon>Saccharomycotina</taxon>
        <taxon>Pichiomycetes</taxon>
        <taxon>Debaryomycetaceae</taxon>
        <taxon>Candida/Lodderomyces clade</taxon>
        <taxon>Candida</taxon>
    </lineage>
</organism>
<evidence type="ECO:0000256" key="6">
    <source>
        <dbReference type="ARBA" id="ARBA00023136"/>
    </source>
</evidence>
<evidence type="ECO:0000256" key="8">
    <source>
        <dbReference type="ARBA" id="ARBA00035585"/>
    </source>
</evidence>
<dbReference type="GO" id="GO:1903425">
    <property type="term" value="F:fluoride transmembrane transporter activity"/>
    <property type="evidence" value="ECO:0007669"/>
    <property type="project" value="TreeGrafter"/>
</dbReference>
<evidence type="ECO:0000256" key="1">
    <source>
        <dbReference type="ARBA" id="ARBA00002598"/>
    </source>
</evidence>
<evidence type="ECO:0000256" key="2">
    <source>
        <dbReference type="ARBA" id="ARBA00004651"/>
    </source>
</evidence>
<feature type="transmembrane region" description="Helical" evidence="10">
    <location>
        <begin position="285"/>
        <end position="306"/>
    </location>
</feature>
<dbReference type="GO" id="GO:0005886">
    <property type="term" value="C:plasma membrane"/>
    <property type="evidence" value="ECO:0007669"/>
    <property type="project" value="UniProtKB-SubCell"/>
</dbReference>
<evidence type="ECO:0000313" key="12">
    <source>
        <dbReference type="Proteomes" id="UP000002037"/>
    </source>
</evidence>
<evidence type="ECO:0000256" key="7">
    <source>
        <dbReference type="ARBA" id="ARBA00035120"/>
    </source>
</evidence>
<evidence type="ECO:0008006" key="13">
    <source>
        <dbReference type="Google" id="ProtNLM"/>
    </source>
</evidence>
<dbReference type="PANTHER" id="PTHR28259">
    <property type="entry name" value="FLUORIDE EXPORT PROTEIN 1-RELATED"/>
    <property type="match status" value="1"/>
</dbReference>
<keyword evidence="6 10" id="KW-0472">Membrane</keyword>
<dbReference type="OrthoDB" id="409792at2759"/>
<reference evidence="11 12" key="1">
    <citation type="journal article" date="2009" name="Nature">
        <title>Evolution of pathogenicity and sexual reproduction in eight Candida genomes.</title>
        <authorList>
            <person name="Butler G."/>
            <person name="Rasmussen M.D."/>
            <person name="Lin M.F."/>
            <person name="Santos M.A."/>
            <person name="Sakthikumar S."/>
            <person name="Munro C.A."/>
            <person name="Rheinbay E."/>
            <person name="Grabherr M."/>
            <person name="Forche A."/>
            <person name="Reedy J.L."/>
            <person name="Agrafioti I."/>
            <person name="Arnaud M.B."/>
            <person name="Bates S."/>
            <person name="Brown A.J."/>
            <person name="Brunke S."/>
            <person name="Costanzo M.C."/>
            <person name="Fitzpatrick D.A."/>
            <person name="de Groot P.W."/>
            <person name="Harris D."/>
            <person name="Hoyer L.L."/>
            <person name="Hube B."/>
            <person name="Klis F.M."/>
            <person name="Kodira C."/>
            <person name="Lennard N."/>
            <person name="Logue M.E."/>
            <person name="Martin R."/>
            <person name="Neiman A.M."/>
            <person name="Nikolaou E."/>
            <person name="Quail M.A."/>
            <person name="Quinn J."/>
            <person name="Santos M.C."/>
            <person name="Schmitzberger F.F."/>
            <person name="Sherlock G."/>
            <person name="Shah P."/>
            <person name="Silverstein K.A."/>
            <person name="Skrzypek M.S."/>
            <person name="Soll D."/>
            <person name="Staggs R."/>
            <person name="Stansfield I."/>
            <person name="Stumpf M.P."/>
            <person name="Sudbery P.E."/>
            <person name="Srikantha T."/>
            <person name="Zeng Q."/>
            <person name="Berman J."/>
            <person name="Berriman M."/>
            <person name="Heitman J."/>
            <person name="Gow N.A."/>
            <person name="Lorenz M.C."/>
            <person name="Birren B.W."/>
            <person name="Kellis M."/>
            <person name="Cuomo C.A."/>
        </authorList>
    </citation>
    <scope>NUCLEOTIDE SEQUENCE [LARGE SCALE GENOMIC DNA]</scope>
    <source>
        <strain evidence="12">ATCC MYA-3404 / T1</strain>
    </source>
</reference>
<comment type="function">
    <text evidence="1">Fluoride channel required for the rapid expulsion of cytoplasmic fluoride.</text>
</comment>
<dbReference type="GeneID" id="8298932"/>
<sequence length="391" mass="43299">MSSSSGLERIPSTQEERLQRRRTIESELSIAEEESLSSALPEGFKYENENEKPPKSKYVIFVKTQKYYPVILNIVHGSIWGVLVRKGLMALTSYKGSFLSGVIWANFTACIVMGLAIDGENLWLKLLEEDEYSAKGAIPVYTGLTTGFCGTVSSFSSVMLEAFNKAADTEIGVYYQYPNGAYGIMEFLAVVLAQFGMSVIGFHIGKHISEMMDKHLPQLDKKTYKMLEYLSMATGIALVIITCVLLGVKPHGAWRSWTFSMLFAPPGAILRYYLSKYLNSKVANFPMGTFAANILGSLLLAVFNLLGRGKLPGNNRRIVNHVMGCHVLNGLDDGFCGALTTVSTFVAELFALRTWFSYRYGISSIMVGFAMFILILGSYNWTVGLTDPYCS</sequence>
<comment type="catalytic activity">
    <reaction evidence="8">
        <text>fluoride(in) = fluoride(out)</text>
        <dbReference type="Rhea" id="RHEA:76159"/>
        <dbReference type="ChEBI" id="CHEBI:17051"/>
    </reaction>
    <physiologicalReaction direction="left-to-right" evidence="8">
        <dbReference type="Rhea" id="RHEA:76160"/>
    </physiologicalReaction>
</comment>
<dbReference type="HOGENOM" id="CLU_030507_1_2_1"/>
<feature type="transmembrane region" description="Helical" evidence="10">
    <location>
        <begin position="67"/>
        <end position="84"/>
    </location>
</feature>
<keyword evidence="4 10" id="KW-0812">Transmembrane</keyword>
<dbReference type="RefSeq" id="XP_002550631.1">
    <property type="nucleotide sequence ID" value="XM_002550585.1"/>
</dbReference>
<proteinExistence type="inferred from homology"/>
<dbReference type="InterPro" id="IPR003691">
    <property type="entry name" value="FluC"/>
</dbReference>
<evidence type="ECO:0000256" key="3">
    <source>
        <dbReference type="ARBA" id="ARBA00022475"/>
    </source>
</evidence>
<feature type="transmembrane region" description="Helical" evidence="10">
    <location>
        <begin position="226"/>
        <end position="248"/>
    </location>
</feature>
<feature type="transmembrane region" description="Helical" evidence="10">
    <location>
        <begin position="254"/>
        <end position="273"/>
    </location>
</feature>
<evidence type="ECO:0000256" key="5">
    <source>
        <dbReference type="ARBA" id="ARBA00022989"/>
    </source>
</evidence>
<dbReference type="EMBL" id="GG692401">
    <property type="protein sequence ID" value="EER31199.1"/>
    <property type="molecule type" value="Genomic_DNA"/>
</dbReference>
<evidence type="ECO:0000256" key="10">
    <source>
        <dbReference type="SAM" id="Phobius"/>
    </source>
</evidence>
<name>C5MFT6_CANTT</name>
<dbReference type="PANTHER" id="PTHR28259:SF1">
    <property type="entry name" value="FLUORIDE EXPORT PROTEIN 1-RELATED"/>
    <property type="match status" value="1"/>
</dbReference>
<comment type="subcellular location">
    <subcellularLocation>
        <location evidence="2">Cell membrane</location>
        <topology evidence="2">Multi-pass membrane protein</topology>
    </subcellularLocation>
</comment>
<feature type="transmembrane region" description="Helical" evidence="10">
    <location>
        <begin position="358"/>
        <end position="379"/>
    </location>
</feature>
<feature type="transmembrane region" description="Helical" evidence="10">
    <location>
        <begin position="96"/>
        <end position="117"/>
    </location>
</feature>
<dbReference type="AlphaFoldDB" id="C5MFT6"/>
<feature type="transmembrane region" description="Helical" evidence="10">
    <location>
        <begin position="184"/>
        <end position="205"/>
    </location>
</feature>
<keyword evidence="5 10" id="KW-1133">Transmembrane helix</keyword>
<accession>C5MFT6</accession>
<evidence type="ECO:0000313" key="11">
    <source>
        <dbReference type="EMBL" id="EER31199.1"/>
    </source>
</evidence>
<keyword evidence="12" id="KW-1185">Reference proteome</keyword>